<dbReference type="PANTHER" id="PTHR32440:SF0">
    <property type="entry name" value="PHOSPHATASE DCR2-RELATED"/>
    <property type="match status" value="1"/>
</dbReference>
<reference evidence="3 4" key="1">
    <citation type="journal article" date="2011" name="Proc. Natl. Acad. Sci. U.S.A.">
        <title>Evolutionary erosion of yeast sex chromosomes by mating-type switching accidents.</title>
        <authorList>
            <person name="Gordon J.L."/>
            <person name="Armisen D."/>
            <person name="Proux-Wera E."/>
            <person name="Oheigeartaigh S.S."/>
            <person name="Byrne K.P."/>
            <person name="Wolfe K.H."/>
        </authorList>
    </citation>
    <scope>NUCLEOTIDE SEQUENCE [LARGE SCALE GENOMIC DNA]</scope>
    <source>
        <strain evidence="4">ATCC 22294 / BCRC 22015 / CBS 2517 / CECT 1963 / NBRC 1671 / NRRL Y-8276</strain>
    </source>
</reference>
<name>H2ANV6_KAZAF</name>
<evidence type="ECO:0000256" key="1">
    <source>
        <dbReference type="SAM" id="Phobius"/>
    </source>
</evidence>
<protein>
    <recommendedName>
        <fullName evidence="2">Calcineurin-like phosphoesterase domain-containing protein</fullName>
    </recommendedName>
</protein>
<keyword evidence="4" id="KW-1185">Reference proteome</keyword>
<dbReference type="InParanoid" id="H2ANV6"/>
<dbReference type="SUPFAM" id="SSF56300">
    <property type="entry name" value="Metallo-dependent phosphatases"/>
    <property type="match status" value="1"/>
</dbReference>
<dbReference type="GO" id="GO:0005737">
    <property type="term" value="C:cytoplasm"/>
    <property type="evidence" value="ECO:0007669"/>
    <property type="project" value="TreeGrafter"/>
</dbReference>
<dbReference type="GO" id="GO:0007089">
    <property type="term" value="P:traversing start control point of mitotic cell cycle"/>
    <property type="evidence" value="ECO:0007669"/>
    <property type="project" value="EnsemblFungi"/>
</dbReference>
<dbReference type="InterPro" id="IPR029052">
    <property type="entry name" value="Metallo-depent_PP-like"/>
</dbReference>
<dbReference type="FunCoup" id="H2ANV6">
    <property type="interactions" value="83"/>
</dbReference>
<dbReference type="PANTHER" id="PTHR32440">
    <property type="entry name" value="PHOSPHATASE DCR2-RELATED-RELATED"/>
    <property type="match status" value="1"/>
</dbReference>
<keyword evidence="1" id="KW-1133">Transmembrane helix</keyword>
<gene>
    <name evidence="3" type="primary">KAFR0A06210</name>
    <name evidence="3" type="ORF">KAFR_0A06210</name>
</gene>
<dbReference type="AlphaFoldDB" id="H2ANV6"/>
<accession>H2ANV6</accession>
<dbReference type="OrthoDB" id="783096at2759"/>
<feature type="domain" description="Calcineurin-like phosphoesterase" evidence="2">
    <location>
        <begin position="252"/>
        <end position="512"/>
    </location>
</feature>
<proteinExistence type="predicted"/>
<dbReference type="KEGG" id="kaf:KAFR_0A06210"/>
<evidence type="ECO:0000313" key="4">
    <source>
        <dbReference type="Proteomes" id="UP000005220"/>
    </source>
</evidence>
<dbReference type="InterPro" id="IPR004843">
    <property type="entry name" value="Calcineurin-like_PHP"/>
</dbReference>
<evidence type="ECO:0000313" key="3">
    <source>
        <dbReference type="EMBL" id="CCF56056.1"/>
    </source>
</evidence>
<evidence type="ECO:0000259" key="2">
    <source>
        <dbReference type="Pfam" id="PF00149"/>
    </source>
</evidence>
<keyword evidence="1" id="KW-0812">Transmembrane</keyword>
<sequence>MRLLTKRYTRAAIYVGVIYAGIRLFQFYLKDISKNVDYRLKEELLLESLLQNDNPWLRNHLEDDLIVNIGIESCFQIGSKWARSKYIEGCWFHDEKLFSSQEGIDTRRHTILKDLRGTLGMSLYGTSQYLYFETLSIKDLLIHLHDGLEEVQIISRISSDRTPDSIIFNNLHFQTTKITKETLLQDQEIISEINVLFGDDCVDPRPNWNLLKGQKFTEFKYPSYISYKSVDKFDDQSIQLSPKLLTTTSQDFKIVQLADLHMGVGTNECRDEFPESSDGVCKADPKTLEFIEKVLDNESPQLVVFTGDQIMGDRSIQDSETTLLKALDPVIRRKLPWAMVWGNHDDEGSLSRWQLSELAAKLPYSLFEMSKYDTKNNKFGVGNYAKQVFNGDNEEEGLITLYFLDSHKYSQMGKIYPGYDWIKEEQLNYIEHEYNTKLLLKQSKQKKQLSMAFFHIPLPEYLNLNSAKRAGENNPLVGEFKEGVTAPKYNSGALEKLQSLGVQVTSCGHDHCNDYCLLDDSTSSDIWLCFGGSAGEGAYAGYGGTERRIRVYALNTERSTVYTWKLLNGSPNLPFDYQQLV</sequence>
<organism evidence="3 4">
    <name type="scientific">Kazachstania africana (strain ATCC 22294 / BCRC 22015 / CBS 2517 / CECT 1963 / NBRC 1671 / NRRL Y-8276)</name>
    <name type="common">Yeast</name>
    <name type="synonym">Kluyveromyces africanus</name>
    <dbReference type="NCBI Taxonomy" id="1071382"/>
    <lineage>
        <taxon>Eukaryota</taxon>
        <taxon>Fungi</taxon>
        <taxon>Dikarya</taxon>
        <taxon>Ascomycota</taxon>
        <taxon>Saccharomycotina</taxon>
        <taxon>Saccharomycetes</taxon>
        <taxon>Saccharomycetales</taxon>
        <taxon>Saccharomycetaceae</taxon>
        <taxon>Kazachstania</taxon>
    </lineage>
</organism>
<dbReference type="STRING" id="1071382.H2ANV6"/>
<dbReference type="EMBL" id="HE650821">
    <property type="protein sequence ID" value="CCF56056.1"/>
    <property type="molecule type" value="Genomic_DNA"/>
</dbReference>
<dbReference type="GeneID" id="13886326"/>
<dbReference type="Gene3D" id="3.60.21.10">
    <property type="match status" value="1"/>
</dbReference>
<dbReference type="Proteomes" id="UP000005220">
    <property type="component" value="Chromosome 1"/>
</dbReference>
<dbReference type="HOGENOM" id="CLU_019692_4_2_1"/>
<dbReference type="eggNOG" id="KOG1432">
    <property type="taxonomic scope" value="Eukaryota"/>
</dbReference>
<dbReference type="RefSeq" id="XP_003955191.1">
    <property type="nucleotide sequence ID" value="XM_003955142.1"/>
</dbReference>
<dbReference type="Pfam" id="PF00149">
    <property type="entry name" value="Metallophos"/>
    <property type="match status" value="1"/>
</dbReference>
<keyword evidence="1" id="KW-0472">Membrane</keyword>
<dbReference type="GO" id="GO:0004721">
    <property type="term" value="F:phosphoprotein phosphatase activity"/>
    <property type="evidence" value="ECO:0007669"/>
    <property type="project" value="EnsemblFungi"/>
</dbReference>
<dbReference type="CDD" id="cd07383">
    <property type="entry name" value="MPP_Dcr2"/>
    <property type="match status" value="1"/>
</dbReference>
<feature type="transmembrane region" description="Helical" evidence="1">
    <location>
        <begin position="12"/>
        <end position="29"/>
    </location>
</feature>
<dbReference type="GO" id="GO:1900102">
    <property type="term" value="P:negative regulation of endoplasmic reticulum unfolded protein response"/>
    <property type="evidence" value="ECO:0007669"/>
    <property type="project" value="EnsemblFungi"/>
</dbReference>